<feature type="region of interest" description="Disordered" evidence="1">
    <location>
        <begin position="479"/>
        <end position="503"/>
    </location>
</feature>
<dbReference type="EMBL" id="LNYA01000018">
    <property type="protein sequence ID" value="KTC98699.1"/>
    <property type="molecule type" value="Genomic_DNA"/>
</dbReference>
<protein>
    <submittedName>
        <fullName evidence="2">Uncharacterized protein</fullName>
    </submittedName>
</protein>
<name>A0A0W0TTH1_LEGER</name>
<organism evidence="2 3">
    <name type="scientific">Legionella erythra</name>
    <dbReference type="NCBI Taxonomy" id="448"/>
    <lineage>
        <taxon>Bacteria</taxon>
        <taxon>Pseudomonadati</taxon>
        <taxon>Pseudomonadota</taxon>
        <taxon>Gammaproteobacteria</taxon>
        <taxon>Legionellales</taxon>
        <taxon>Legionellaceae</taxon>
        <taxon>Legionella</taxon>
    </lineage>
</organism>
<gene>
    <name evidence="2" type="ORF">Lery_0863</name>
</gene>
<proteinExistence type="predicted"/>
<comment type="caution">
    <text evidence="2">The sequence shown here is derived from an EMBL/GenBank/DDBJ whole genome shotgun (WGS) entry which is preliminary data.</text>
</comment>
<keyword evidence="3" id="KW-1185">Reference proteome</keyword>
<evidence type="ECO:0000256" key="1">
    <source>
        <dbReference type="SAM" id="MobiDB-lite"/>
    </source>
</evidence>
<dbReference type="AlphaFoldDB" id="A0A0W0TTH1"/>
<dbReference type="OrthoDB" id="5645804at2"/>
<accession>A0A0W0TTH1</accession>
<dbReference type="PATRIC" id="fig|448.7.peg.903"/>
<reference evidence="2 3" key="1">
    <citation type="submission" date="2015-11" db="EMBL/GenBank/DDBJ databases">
        <title>Genomic analysis of 38 Legionella species identifies large and diverse effector repertoires.</title>
        <authorList>
            <person name="Burstein D."/>
            <person name="Amaro F."/>
            <person name="Zusman T."/>
            <person name="Lifshitz Z."/>
            <person name="Cohen O."/>
            <person name="Gilbert J.A."/>
            <person name="Pupko T."/>
            <person name="Shuman H.A."/>
            <person name="Segal G."/>
        </authorList>
    </citation>
    <scope>NUCLEOTIDE SEQUENCE [LARGE SCALE GENOMIC DNA]</scope>
    <source>
        <strain evidence="2 3">SE-32A-C8</strain>
    </source>
</reference>
<sequence length="503" mass="57921">MSNYKILVKWLENSSIESLENDLKFIKKVLSSIQSLITNSVSMTPLEFANKLHYKLELMAKFYKEKSEIDELNKTLSKYTKQLENLLPEAQKKAELILEVYLHVEKRKYYDFEHIFNHGKAVFEKVPDWIVPDLKKDDSKVHSSKEELTEDPHFKLRKGGFYTATSTFLSYFTEASQAYMKHWAVLEGKLPYFEDLIKKYPSNQFASIFKQDKKDIVNLIMKGEYNFHSELGSLLFGRILYESPGWGKNERMQVYRMHLMNESETQFIAEEFKYEIMKISLFSTLAKESGKKAIAWIGTSRSVMAKVNQNPGEGAFLNCDDDKWSPQLNRAWLISLLMLDYQIQMVEPQFPTMEKAILSGDLFKYIECLLSEIRKYDGSTNESLHKNDSMYNGGIEPTATMQELLFLLSMGCRSFKDSQGLICLVTPGIKEEPTLTKKNEVSGYMLQRTHSFSEFGRIASNPVAAGAFFRHPGASTDQRCGKLNVDSPSSLLEDESDQKYMVS</sequence>
<evidence type="ECO:0000313" key="2">
    <source>
        <dbReference type="EMBL" id="KTC98699.1"/>
    </source>
</evidence>
<dbReference type="Proteomes" id="UP000054773">
    <property type="component" value="Unassembled WGS sequence"/>
</dbReference>
<dbReference type="RefSeq" id="WP_058526029.1">
    <property type="nucleotide sequence ID" value="NZ_CAAAHY010000008.1"/>
</dbReference>
<evidence type="ECO:0000313" key="3">
    <source>
        <dbReference type="Proteomes" id="UP000054773"/>
    </source>
</evidence>